<evidence type="ECO:0000256" key="4">
    <source>
        <dbReference type="ARBA" id="ARBA00022692"/>
    </source>
</evidence>
<dbReference type="GO" id="GO:0005324">
    <property type="term" value="F:long-chain fatty acid transmembrane transporter activity"/>
    <property type="evidence" value="ECO:0007669"/>
    <property type="project" value="TreeGrafter"/>
</dbReference>
<dbReference type="GO" id="GO:0007031">
    <property type="term" value="P:peroxisome organization"/>
    <property type="evidence" value="ECO:0007669"/>
    <property type="project" value="TreeGrafter"/>
</dbReference>
<dbReference type="STRING" id="71717.A0A4Y7TYF4"/>
<comment type="subcellular location">
    <subcellularLocation>
        <location evidence="1">Peroxisome membrane</location>
        <topology evidence="1">Multi-pass membrane protein</topology>
    </subcellularLocation>
</comment>
<dbReference type="CDD" id="cd03223">
    <property type="entry name" value="ABCD_peroxisomal_ALDP"/>
    <property type="match status" value="1"/>
</dbReference>
<dbReference type="GO" id="GO:0140359">
    <property type="term" value="F:ABC-type transporter activity"/>
    <property type="evidence" value="ECO:0007669"/>
    <property type="project" value="InterPro"/>
</dbReference>
<evidence type="ECO:0000256" key="7">
    <source>
        <dbReference type="ARBA" id="ARBA00022989"/>
    </source>
</evidence>
<dbReference type="Gene3D" id="3.40.50.300">
    <property type="entry name" value="P-loop containing nucleotide triphosphate hydrolases"/>
    <property type="match status" value="1"/>
</dbReference>
<dbReference type="InterPro" id="IPR003593">
    <property type="entry name" value="AAA+_ATPase"/>
</dbReference>
<feature type="domain" description="ABC transporter" evidence="11">
    <location>
        <begin position="462"/>
        <end position="707"/>
    </location>
</feature>
<evidence type="ECO:0000256" key="3">
    <source>
        <dbReference type="ARBA" id="ARBA00022448"/>
    </source>
</evidence>
<evidence type="ECO:0000256" key="8">
    <source>
        <dbReference type="ARBA" id="ARBA00023136"/>
    </source>
</evidence>
<dbReference type="GO" id="GO:0005778">
    <property type="term" value="C:peroxisomal membrane"/>
    <property type="evidence" value="ECO:0007669"/>
    <property type="project" value="UniProtKB-SubCell"/>
</dbReference>
<dbReference type="GO" id="GO:0042760">
    <property type="term" value="P:very long-chain fatty acid catabolic process"/>
    <property type="evidence" value="ECO:0007669"/>
    <property type="project" value="TreeGrafter"/>
</dbReference>
<evidence type="ECO:0000256" key="10">
    <source>
        <dbReference type="SAM" id="MobiDB-lite"/>
    </source>
</evidence>
<name>A0A4Y7TYF4_COPMI</name>
<evidence type="ECO:0000256" key="9">
    <source>
        <dbReference type="SAM" id="Coils"/>
    </source>
</evidence>
<dbReference type="GO" id="GO:0016887">
    <property type="term" value="F:ATP hydrolysis activity"/>
    <property type="evidence" value="ECO:0007669"/>
    <property type="project" value="InterPro"/>
</dbReference>
<keyword evidence="5" id="KW-0547">Nucleotide-binding</keyword>
<dbReference type="PROSITE" id="PS00211">
    <property type="entry name" value="ABC_TRANSPORTER_1"/>
    <property type="match status" value="1"/>
</dbReference>
<gene>
    <name evidence="12" type="ORF">FA13DRAFT_1656227</name>
</gene>
<dbReference type="GO" id="GO:0015910">
    <property type="term" value="P:long-chain fatty acid import into peroxisome"/>
    <property type="evidence" value="ECO:0007669"/>
    <property type="project" value="TreeGrafter"/>
</dbReference>
<feature type="region of interest" description="Disordered" evidence="10">
    <location>
        <begin position="50"/>
        <end position="70"/>
    </location>
</feature>
<dbReference type="FunFam" id="3.40.50.300:FF:000636">
    <property type="entry name" value="ATP-binding cassette sub-family D member 3"/>
    <property type="match status" value="1"/>
</dbReference>
<dbReference type="PROSITE" id="PS50893">
    <property type="entry name" value="ABC_TRANSPORTER_2"/>
    <property type="match status" value="1"/>
</dbReference>
<evidence type="ECO:0000256" key="1">
    <source>
        <dbReference type="ARBA" id="ARBA00004585"/>
    </source>
</evidence>
<dbReference type="SUPFAM" id="SSF52540">
    <property type="entry name" value="P-loop containing nucleoside triphosphate hydrolases"/>
    <property type="match status" value="1"/>
</dbReference>
<feature type="coiled-coil region" evidence="9">
    <location>
        <begin position="680"/>
        <end position="707"/>
    </location>
</feature>
<dbReference type="Pfam" id="PF06472">
    <property type="entry name" value="ABC_membrane_2"/>
    <property type="match status" value="1"/>
</dbReference>
<evidence type="ECO:0000256" key="5">
    <source>
        <dbReference type="ARBA" id="ARBA00022741"/>
    </source>
</evidence>
<dbReference type="GO" id="GO:0006635">
    <property type="term" value="P:fatty acid beta-oxidation"/>
    <property type="evidence" value="ECO:0007669"/>
    <property type="project" value="TreeGrafter"/>
</dbReference>
<feature type="compositionally biased region" description="Basic and acidic residues" evidence="10">
    <location>
        <begin position="56"/>
        <end position="70"/>
    </location>
</feature>
<dbReference type="SMART" id="SM00382">
    <property type="entry name" value="AAA"/>
    <property type="match status" value="1"/>
</dbReference>
<dbReference type="InterPro" id="IPR011527">
    <property type="entry name" value="ABC1_TM_dom"/>
</dbReference>
<keyword evidence="6" id="KW-0067">ATP-binding</keyword>
<proteinExistence type="inferred from homology"/>
<dbReference type="InterPro" id="IPR050835">
    <property type="entry name" value="ABC_transporter_sub-D"/>
</dbReference>
<evidence type="ECO:0000313" key="13">
    <source>
        <dbReference type="Proteomes" id="UP000298030"/>
    </source>
</evidence>
<keyword evidence="13" id="KW-1185">Reference proteome</keyword>
<dbReference type="InterPro" id="IPR017871">
    <property type="entry name" value="ABC_transporter-like_CS"/>
</dbReference>
<evidence type="ECO:0000313" key="12">
    <source>
        <dbReference type="EMBL" id="TEB39041.1"/>
    </source>
</evidence>
<dbReference type="GO" id="GO:0005524">
    <property type="term" value="F:ATP binding"/>
    <property type="evidence" value="ECO:0007669"/>
    <property type="project" value="UniProtKB-KW"/>
</dbReference>
<reference evidence="12 13" key="1">
    <citation type="journal article" date="2019" name="Nat. Ecol. Evol.">
        <title>Megaphylogeny resolves global patterns of mushroom evolution.</title>
        <authorList>
            <person name="Varga T."/>
            <person name="Krizsan K."/>
            <person name="Foldi C."/>
            <person name="Dima B."/>
            <person name="Sanchez-Garcia M."/>
            <person name="Sanchez-Ramirez S."/>
            <person name="Szollosi G.J."/>
            <person name="Szarkandi J.G."/>
            <person name="Papp V."/>
            <person name="Albert L."/>
            <person name="Andreopoulos W."/>
            <person name="Angelini C."/>
            <person name="Antonin V."/>
            <person name="Barry K.W."/>
            <person name="Bougher N.L."/>
            <person name="Buchanan P."/>
            <person name="Buyck B."/>
            <person name="Bense V."/>
            <person name="Catcheside P."/>
            <person name="Chovatia M."/>
            <person name="Cooper J."/>
            <person name="Damon W."/>
            <person name="Desjardin D."/>
            <person name="Finy P."/>
            <person name="Geml J."/>
            <person name="Haridas S."/>
            <person name="Hughes K."/>
            <person name="Justo A."/>
            <person name="Karasinski D."/>
            <person name="Kautmanova I."/>
            <person name="Kiss B."/>
            <person name="Kocsube S."/>
            <person name="Kotiranta H."/>
            <person name="LaButti K.M."/>
            <person name="Lechner B.E."/>
            <person name="Liimatainen K."/>
            <person name="Lipzen A."/>
            <person name="Lukacs Z."/>
            <person name="Mihaltcheva S."/>
            <person name="Morgado L.N."/>
            <person name="Niskanen T."/>
            <person name="Noordeloos M.E."/>
            <person name="Ohm R.A."/>
            <person name="Ortiz-Santana B."/>
            <person name="Ovrebo C."/>
            <person name="Racz N."/>
            <person name="Riley R."/>
            <person name="Savchenko A."/>
            <person name="Shiryaev A."/>
            <person name="Soop K."/>
            <person name="Spirin V."/>
            <person name="Szebenyi C."/>
            <person name="Tomsovsky M."/>
            <person name="Tulloss R.E."/>
            <person name="Uehling J."/>
            <person name="Grigoriev I.V."/>
            <person name="Vagvolgyi C."/>
            <person name="Papp T."/>
            <person name="Martin F.M."/>
            <person name="Miettinen O."/>
            <person name="Hibbett D.S."/>
            <person name="Nagy L.G."/>
        </authorList>
    </citation>
    <scope>NUCLEOTIDE SEQUENCE [LARGE SCALE GENOMIC DNA]</scope>
    <source>
        <strain evidence="12 13">FP101781</strain>
    </source>
</reference>
<comment type="caution">
    <text evidence="12">The sequence shown here is derived from an EMBL/GenBank/DDBJ whole genome shotgun (WGS) entry which is preliminary data.</text>
</comment>
<dbReference type="PANTHER" id="PTHR11384">
    <property type="entry name" value="ATP-BINDING CASSETTE, SUB-FAMILY D MEMBER"/>
    <property type="match status" value="1"/>
</dbReference>
<keyword evidence="8" id="KW-0472">Membrane</keyword>
<keyword evidence="9" id="KW-0175">Coiled coil</keyword>
<dbReference type="Pfam" id="PF00005">
    <property type="entry name" value="ABC_tran"/>
    <property type="match status" value="1"/>
</dbReference>
<dbReference type="InterPro" id="IPR027417">
    <property type="entry name" value="P-loop_NTPase"/>
</dbReference>
<organism evidence="12 13">
    <name type="scientific">Coprinellus micaceus</name>
    <name type="common">Glistening ink-cap mushroom</name>
    <name type="synonym">Coprinus micaceus</name>
    <dbReference type="NCBI Taxonomy" id="71717"/>
    <lineage>
        <taxon>Eukaryota</taxon>
        <taxon>Fungi</taxon>
        <taxon>Dikarya</taxon>
        <taxon>Basidiomycota</taxon>
        <taxon>Agaricomycotina</taxon>
        <taxon>Agaricomycetes</taxon>
        <taxon>Agaricomycetidae</taxon>
        <taxon>Agaricales</taxon>
        <taxon>Agaricineae</taxon>
        <taxon>Psathyrellaceae</taxon>
        <taxon>Coprinellus</taxon>
    </lineage>
</organism>
<sequence>MAVLSTQRSQALKQWLAQFSKIYAAHRPAVQRSLNIAFVFYVLGSTYLSLSGGSRKRADDNNSKKGKKKGELGKPVKVAVDAVFYHRLGNILRIVIPGIRSKEALLLAMHSSLLVFRTAISLYVAALDGKIVASLVRAKPLEFFWNIVRWLLVAIPATWTNSWLSYVQNKLAIAYRTRLTKEIIGQYLGDEDQGPEGKVYYKLSNLDDRIKNPDQMITVDIQRFSTHLAAIYSNLAKPVLDVILYNYQLSQNVGAEGLMGLTFLVNSTAVLLRYLTPPFGMYAALSAQLAGSLRHTHSRLAEFSEEVAFMGGEHTEKLLVEREYAGVMEHEHRLLNSRWWFGCIEEGVIKWLWGSFGLVLCAIPVFVKIPGVQAIDMGSRTEGFVTNRRLLLSSSDAFGRVMYSYKDLAELAGYTARVAELLETMDDIRAGKFEKALVSAASSEENAKLLQGRGKVIESDEIEFRDVPIVTPNGDVLVRSLSFHVRPGQHLLIVGPNGCGKSSLFRILGGLWPVYGGVVRKPPSSQFILIPQRPYLSIGTLRDQVIYPHSKVDMEARGVTDADLLEILAMVQMEGVVEREGGWDAAREWREALSGGDQQKVAWARLFYHAPKYAVLDEATSLVPLEVEGRMMEHATKLGITLLTVSHRPSLWKYHSLILHYDGQGGYVFTKLDAEKRLALQEEKQALENKLLEVPKMRERLAELKALAAADGL</sequence>
<dbReference type="InterPro" id="IPR003439">
    <property type="entry name" value="ABC_transporter-like_ATP-bd"/>
</dbReference>
<evidence type="ECO:0000256" key="2">
    <source>
        <dbReference type="ARBA" id="ARBA00008575"/>
    </source>
</evidence>
<evidence type="ECO:0000259" key="11">
    <source>
        <dbReference type="PROSITE" id="PS50893"/>
    </source>
</evidence>
<dbReference type="Proteomes" id="UP000298030">
    <property type="component" value="Unassembled WGS sequence"/>
</dbReference>
<dbReference type="AlphaFoldDB" id="A0A4Y7TYF4"/>
<comment type="similarity">
    <text evidence="2">Belongs to the ABC transporter superfamily. ABCD family. Peroxisomal fatty acyl CoA transporter (TC 3.A.1.203) subfamily.</text>
</comment>
<keyword evidence="7" id="KW-1133">Transmembrane helix</keyword>
<dbReference type="EMBL" id="QPFP01000002">
    <property type="protein sequence ID" value="TEB39041.1"/>
    <property type="molecule type" value="Genomic_DNA"/>
</dbReference>
<evidence type="ECO:0000256" key="6">
    <source>
        <dbReference type="ARBA" id="ARBA00022840"/>
    </source>
</evidence>
<dbReference type="PANTHER" id="PTHR11384:SF69">
    <property type="entry name" value="PEROXISOMAL LONG-CHAIN FATTY ACID IMPORT PROTEIN 1"/>
    <property type="match status" value="1"/>
</dbReference>
<accession>A0A4Y7TYF4</accession>
<keyword evidence="4" id="KW-0812">Transmembrane</keyword>
<protein>
    <submittedName>
        <fullName evidence="12">Adrenoleukodystrophy protein</fullName>
    </submittedName>
</protein>
<keyword evidence="3" id="KW-0813">Transport</keyword>
<dbReference type="OrthoDB" id="422637at2759"/>